<evidence type="ECO:0000256" key="2">
    <source>
        <dbReference type="ARBA" id="ARBA00022475"/>
    </source>
</evidence>
<feature type="domain" description="Methyl-accepting transducer" evidence="11">
    <location>
        <begin position="392"/>
        <end position="628"/>
    </location>
</feature>
<evidence type="ECO:0000256" key="4">
    <source>
        <dbReference type="ARBA" id="ARBA00022692"/>
    </source>
</evidence>
<comment type="subcellular location">
    <subcellularLocation>
        <location evidence="1">Cell membrane</location>
        <topology evidence="1">Multi-pass membrane protein</topology>
    </subcellularLocation>
</comment>
<keyword evidence="5 10" id="KW-1133">Transmembrane helix</keyword>
<dbReference type="CDD" id="cd11386">
    <property type="entry name" value="MCP_signal"/>
    <property type="match status" value="1"/>
</dbReference>
<dbReference type="SUPFAM" id="SSF58104">
    <property type="entry name" value="Methyl-accepting chemotaxis protein (MCP) signaling domain"/>
    <property type="match status" value="1"/>
</dbReference>
<dbReference type="Pfam" id="PF02743">
    <property type="entry name" value="dCache_1"/>
    <property type="match status" value="1"/>
</dbReference>
<evidence type="ECO:0000256" key="5">
    <source>
        <dbReference type="ARBA" id="ARBA00022989"/>
    </source>
</evidence>
<evidence type="ECO:0000256" key="8">
    <source>
        <dbReference type="ARBA" id="ARBA00029447"/>
    </source>
</evidence>
<evidence type="ECO:0000256" key="7">
    <source>
        <dbReference type="ARBA" id="ARBA00023224"/>
    </source>
</evidence>
<evidence type="ECO:0000259" key="11">
    <source>
        <dbReference type="PROSITE" id="PS50111"/>
    </source>
</evidence>
<feature type="domain" description="HAMP" evidence="12">
    <location>
        <begin position="333"/>
        <end position="387"/>
    </location>
</feature>
<dbReference type="PANTHER" id="PTHR32089:SF112">
    <property type="entry name" value="LYSOZYME-LIKE PROTEIN-RELATED"/>
    <property type="match status" value="1"/>
</dbReference>
<reference evidence="14" key="1">
    <citation type="journal article" date="2019" name="Int. J. Syst. Evol. Microbiol.">
        <title>The Global Catalogue of Microorganisms (GCM) 10K type strain sequencing project: providing services to taxonomists for standard genome sequencing and annotation.</title>
        <authorList>
            <consortium name="The Broad Institute Genomics Platform"/>
            <consortium name="The Broad Institute Genome Sequencing Center for Infectious Disease"/>
            <person name="Wu L."/>
            <person name="Ma J."/>
        </authorList>
    </citation>
    <scope>NUCLEOTIDE SEQUENCE [LARGE SCALE GENOMIC DNA]</scope>
    <source>
        <strain evidence="14">LMG 29894</strain>
    </source>
</reference>
<dbReference type="Pfam" id="PF00672">
    <property type="entry name" value="HAMP"/>
    <property type="match status" value="1"/>
</dbReference>
<dbReference type="InterPro" id="IPR033479">
    <property type="entry name" value="dCache_1"/>
</dbReference>
<dbReference type="SMART" id="SM00304">
    <property type="entry name" value="HAMP"/>
    <property type="match status" value="2"/>
</dbReference>
<evidence type="ECO:0000256" key="3">
    <source>
        <dbReference type="ARBA" id="ARBA00022500"/>
    </source>
</evidence>
<dbReference type="EMBL" id="JBHSBU010000001">
    <property type="protein sequence ID" value="MFC4161423.1"/>
    <property type="molecule type" value="Genomic_DNA"/>
</dbReference>
<evidence type="ECO:0000256" key="10">
    <source>
        <dbReference type="SAM" id="Phobius"/>
    </source>
</evidence>
<sequence>MKNLSFRTRLIVGVLWLTLLGMSVCTGLVGLQARASAKTAALDRMTLLAQREATVLQIEFDKVMAAVRSLSYAVAASHGAGQAPSREQFDLMQQGMLSNMPTLVGLYMGWEPNALDQRDADYSGKPGHDASGRYVPYWNRGSGQIAVEPLLDYDKPGPGDYYQLPKQNGRDALIEPYLYKIQGTDHLITSLVSPIKVKGSFVGIVGADLLLSRLQEMLASIKPYDTGRAMLISHGGAYAAHPDNTQLGKPAADLPEAARAALKAGKPYYYEQGDTGSQLEPIRLEGVDTPWAVRIDFPLEAALAPANAVLWVSAGTGLASLLAMALLLTWLIGRSTRPLLALSEQIDRLSSGRLDLTARVVVGRHDEIGRIAMAVNAMLERLRGLVSEIHRQSDHIERDSQALDELARSVAGRSSRQSDFSGSTAAVVEEMAVSINHVADSTHEASEAAQQSTALSHEAVERVEATAGDIGTVDQTMSSVKQMVQRLDSRAREIDAIATVIKGVADQTNLLALNAAIEAARAGEQGRGFAVVADEVRQLAERTGQATVEIARMIQGIQQESSATVRQVEAASNQIAAGVEQSSRAAEALRRILDHTRSLSARINEIDAATREQSSSSHDIARNVEAISNMAQENDGAVKSALQAAERLRRQAAELREQVAQFKL</sequence>
<evidence type="ECO:0000259" key="12">
    <source>
        <dbReference type="PROSITE" id="PS50885"/>
    </source>
</evidence>
<comment type="similarity">
    <text evidence="8">Belongs to the methyl-accepting chemotaxis (MCP) protein family.</text>
</comment>
<name>A0ABV8MWB9_9NEIS</name>
<dbReference type="Gene3D" id="3.30.450.20">
    <property type="entry name" value="PAS domain"/>
    <property type="match status" value="1"/>
</dbReference>
<dbReference type="Proteomes" id="UP001595791">
    <property type="component" value="Unassembled WGS sequence"/>
</dbReference>
<dbReference type="PROSITE" id="PS50885">
    <property type="entry name" value="HAMP"/>
    <property type="match status" value="1"/>
</dbReference>
<gene>
    <name evidence="13" type="ORF">ACFOW7_18970</name>
</gene>
<keyword evidence="2" id="KW-1003">Cell membrane</keyword>
<feature type="transmembrane region" description="Helical" evidence="10">
    <location>
        <begin position="308"/>
        <end position="332"/>
    </location>
</feature>
<dbReference type="PROSITE" id="PS50111">
    <property type="entry name" value="CHEMOTAXIS_TRANSDUC_2"/>
    <property type="match status" value="1"/>
</dbReference>
<dbReference type="Pfam" id="PF00015">
    <property type="entry name" value="MCPsignal"/>
    <property type="match status" value="1"/>
</dbReference>
<dbReference type="InterPro" id="IPR004089">
    <property type="entry name" value="MCPsignal_dom"/>
</dbReference>
<dbReference type="PANTHER" id="PTHR32089">
    <property type="entry name" value="METHYL-ACCEPTING CHEMOTAXIS PROTEIN MCPB"/>
    <property type="match status" value="1"/>
</dbReference>
<organism evidence="13 14">
    <name type="scientific">Chitinimonas lacunae</name>
    <dbReference type="NCBI Taxonomy" id="1963018"/>
    <lineage>
        <taxon>Bacteria</taxon>
        <taxon>Pseudomonadati</taxon>
        <taxon>Pseudomonadota</taxon>
        <taxon>Betaproteobacteria</taxon>
        <taxon>Neisseriales</taxon>
        <taxon>Chitinibacteraceae</taxon>
        <taxon>Chitinimonas</taxon>
    </lineage>
</organism>
<keyword evidence="4 10" id="KW-0812">Transmembrane</keyword>
<evidence type="ECO:0000256" key="6">
    <source>
        <dbReference type="ARBA" id="ARBA00023136"/>
    </source>
</evidence>
<dbReference type="RefSeq" id="WP_378167347.1">
    <property type="nucleotide sequence ID" value="NZ_JBHSBU010000001.1"/>
</dbReference>
<protein>
    <submittedName>
        <fullName evidence="13">Methyl-accepting chemotaxis protein</fullName>
    </submittedName>
</protein>
<evidence type="ECO:0000313" key="13">
    <source>
        <dbReference type="EMBL" id="MFC4161423.1"/>
    </source>
</evidence>
<keyword evidence="14" id="KW-1185">Reference proteome</keyword>
<keyword evidence="7 9" id="KW-0807">Transducer</keyword>
<evidence type="ECO:0000256" key="9">
    <source>
        <dbReference type="PROSITE-ProRule" id="PRU00284"/>
    </source>
</evidence>
<evidence type="ECO:0000256" key="1">
    <source>
        <dbReference type="ARBA" id="ARBA00004651"/>
    </source>
</evidence>
<dbReference type="CDD" id="cd12913">
    <property type="entry name" value="PDC1_MCP_like"/>
    <property type="match status" value="1"/>
</dbReference>
<dbReference type="InterPro" id="IPR003660">
    <property type="entry name" value="HAMP_dom"/>
</dbReference>
<dbReference type="SMART" id="SM00283">
    <property type="entry name" value="MA"/>
    <property type="match status" value="1"/>
</dbReference>
<dbReference type="CDD" id="cd06225">
    <property type="entry name" value="HAMP"/>
    <property type="match status" value="1"/>
</dbReference>
<proteinExistence type="inferred from homology"/>
<accession>A0ABV8MWB9</accession>
<keyword evidence="6 10" id="KW-0472">Membrane</keyword>
<evidence type="ECO:0000313" key="14">
    <source>
        <dbReference type="Proteomes" id="UP001595791"/>
    </source>
</evidence>
<dbReference type="Gene3D" id="1.10.287.950">
    <property type="entry name" value="Methyl-accepting chemotaxis protein"/>
    <property type="match status" value="1"/>
</dbReference>
<comment type="caution">
    <text evidence="13">The sequence shown here is derived from an EMBL/GenBank/DDBJ whole genome shotgun (WGS) entry which is preliminary data.</text>
</comment>
<keyword evidence="3" id="KW-0145">Chemotaxis</keyword>